<protein>
    <submittedName>
        <fullName evidence="1">Uncharacterized protein (TIGR02453 family)</fullName>
    </submittedName>
</protein>
<dbReference type="Proteomes" id="UP000245845">
    <property type="component" value="Unassembled WGS sequence"/>
</dbReference>
<name>A0A2Y9BE84_9FIRM</name>
<dbReference type="PANTHER" id="PTHR36452">
    <property type="entry name" value="CHROMOSOME 12, WHOLE GENOME SHOTGUN SEQUENCE"/>
    <property type="match status" value="1"/>
</dbReference>
<reference evidence="1 2" key="1">
    <citation type="submission" date="2018-05" db="EMBL/GenBank/DDBJ databases">
        <title>The Hungate 1000. A catalogue of reference genomes from the rumen microbiome.</title>
        <authorList>
            <person name="Kelly W."/>
        </authorList>
    </citation>
    <scope>NUCLEOTIDE SEQUENCE [LARGE SCALE GENOMIC DNA]</scope>
    <source>
        <strain evidence="1 2">NLAE-zl-C242</strain>
    </source>
</reference>
<dbReference type="RefSeq" id="WP_109730101.1">
    <property type="nucleotide sequence ID" value="NZ_BAAACK010000006.1"/>
</dbReference>
<dbReference type="EMBL" id="QGDL01000002">
    <property type="protein sequence ID" value="PWJ31395.1"/>
    <property type="molecule type" value="Genomic_DNA"/>
</dbReference>
<sequence>MADNILTYLSNLEQNNNREWFHAHKAEYQDAVAQFEGLIEGLMLELGKDDSRILQFKPGELTFKIMRDTRFSHDKSPYNPAFRCHISPGGKLPVPVGDFLFISPGGRSFLGGGLFADMFKDATKMVRDYISTHTEEFTDILEEPQFKESFKVEGSSLKNVPKGYDPGNPMADYLKFKSWYIEDHFEDALLDDTDAFIEYAVKRFRMMRPFNQYLNEALKGFQMPVR</sequence>
<dbReference type="InterPro" id="IPR015996">
    <property type="entry name" value="UCP028451"/>
</dbReference>
<gene>
    <name evidence="1" type="ORF">A8806_102251</name>
</gene>
<keyword evidence="2" id="KW-1185">Reference proteome</keyword>
<comment type="caution">
    <text evidence="1">The sequence shown here is derived from an EMBL/GenBank/DDBJ whole genome shotgun (WGS) entry which is preliminary data.</text>
</comment>
<evidence type="ECO:0000313" key="2">
    <source>
        <dbReference type="Proteomes" id="UP000245845"/>
    </source>
</evidence>
<accession>A0A2Y9BE84</accession>
<organism evidence="1 2">
    <name type="scientific">Faecalicatena orotica</name>
    <dbReference type="NCBI Taxonomy" id="1544"/>
    <lineage>
        <taxon>Bacteria</taxon>
        <taxon>Bacillati</taxon>
        <taxon>Bacillota</taxon>
        <taxon>Clostridia</taxon>
        <taxon>Lachnospirales</taxon>
        <taxon>Lachnospiraceae</taxon>
        <taxon>Faecalicatena</taxon>
    </lineage>
</organism>
<dbReference type="PIRSF" id="PIRSF028451">
    <property type="entry name" value="UCP028451"/>
    <property type="match status" value="1"/>
</dbReference>
<proteinExistence type="predicted"/>
<evidence type="ECO:0000313" key="1">
    <source>
        <dbReference type="EMBL" id="PWJ31395.1"/>
    </source>
</evidence>
<dbReference type="PANTHER" id="PTHR36452:SF1">
    <property type="entry name" value="DUF2461 DOMAIN-CONTAINING PROTEIN"/>
    <property type="match status" value="1"/>
</dbReference>
<dbReference type="OrthoDB" id="9794241at2"/>
<dbReference type="NCBIfam" id="TIGR02453">
    <property type="entry name" value="TIGR02453 family protein"/>
    <property type="match status" value="1"/>
</dbReference>
<dbReference type="AlphaFoldDB" id="A0A2Y9BE84"/>
<dbReference type="InterPro" id="IPR012808">
    <property type="entry name" value="CHP02453"/>
</dbReference>
<dbReference type="Pfam" id="PF09365">
    <property type="entry name" value="DUF2461"/>
    <property type="match status" value="1"/>
</dbReference>